<keyword evidence="3" id="KW-0804">Transcription</keyword>
<dbReference type="PANTHER" id="PTHR44688:SF16">
    <property type="entry name" value="DNA-BINDING TRANSCRIPTIONAL ACTIVATOR DEVR_DOSR"/>
    <property type="match status" value="1"/>
</dbReference>
<evidence type="ECO:0000256" key="2">
    <source>
        <dbReference type="ARBA" id="ARBA00023125"/>
    </source>
</evidence>
<dbReference type="InterPro" id="IPR016032">
    <property type="entry name" value="Sig_transdc_resp-reg_C-effctor"/>
</dbReference>
<keyword evidence="6" id="KW-1185">Reference proteome</keyword>
<dbReference type="InterPro" id="IPR036388">
    <property type="entry name" value="WH-like_DNA-bd_sf"/>
</dbReference>
<dbReference type="SUPFAM" id="SSF46894">
    <property type="entry name" value="C-terminal effector domain of the bipartite response regulators"/>
    <property type="match status" value="1"/>
</dbReference>
<name>A0A518EL63_9BACT</name>
<dbReference type="GO" id="GO:0006355">
    <property type="term" value="P:regulation of DNA-templated transcription"/>
    <property type="evidence" value="ECO:0007669"/>
    <property type="project" value="InterPro"/>
</dbReference>
<dbReference type="Proteomes" id="UP000320390">
    <property type="component" value="Chromosome"/>
</dbReference>
<evidence type="ECO:0000256" key="3">
    <source>
        <dbReference type="ARBA" id="ARBA00023163"/>
    </source>
</evidence>
<gene>
    <name evidence="5" type="ORF">Poly30_03290</name>
</gene>
<reference evidence="5 6" key="1">
    <citation type="submission" date="2019-02" db="EMBL/GenBank/DDBJ databases">
        <title>Deep-cultivation of Planctomycetes and their phenomic and genomic characterization uncovers novel biology.</title>
        <authorList>
            <person name="Wiegand S."/>
            <person name="Jogler M."/>
            <person name="Boedeker C."/>
            <person name="Pinto D."/>
            <person name="Vollmers J."/>
            <person name="Rivas-Marin E."/>
            <person name="Kohn T."/>
            <person name="Peeters S.H."/>
            <person name="Heuer A."/>
            <person name="Rast P."/>
            <person name="Oberbeckmann S."/>
            <person name="Bunk B."/>
            <person name="Jeske O."/>
            <person name="Meyerdierks A."/>
            <person name="Storesund J.E."/>
            <person name="Kallscheuer N."/>
            <person name="Luecker S."/>
            <person name="Lage O.M."/>
            <person name="Pohl T."/>
            <person name="Merkel B.J."/>
            <person name="Hornburger P."/>
            <person name="Mueller R.-W."/>
            <person name="Bruemmer F."/>
            <person name="Labrenz M."/>
            <person name="Spormann A.M."/>
            <person name="Op den Camp H."/>
            <person name="Overmann J."/>
            <person name="Amann R."/>
            <person name="Jetten M.S.M."/>
            <person name="Mascher T."/>
            <person name="Medema M.H."/>
            <person name="Devos D.P."/>
            <person name="Kaster A.-K."/>
            <person name="Ovreas L."/>
            <person name="Rohde M."/>
            <person name="Galperin M.Y."/>
            <person name="Jogler C."/>
        </authorList>
    </citation>
    <scope>NUCLEOTIDE SEQUENCE [LARGE SCALE GENOMIC DNA]</scope>
    <source>
        <strain evidence="5 6">Poly30</strain>
    </source>
</reference>
<dbReference type="EMBL" id="CP036434">
    <property type="protein sequence ID" value="QDV04835.1"/>
    <property type="molecule type" value="Genomic_DNA"/>
</dbReference>
<organism evidence="5 6">
    <name type="scientific">Saltatorellus ferox</name>
    <dbReference type="NCBI Taxonomy" id="2528018"/>
    <lineage>
        <taxon>Bacteria</taxon>
        <taxon>Pseudomonadati</taxon>
        <taxon>Planctomycetota</taxon>
        <taxon>Planctomycetia</taxon>
        <taxon>Planctomycetia incertae sedis</taxon>
        <taxon>Saltatorellus</taxon>
    </lineage>
</organism>
<dbReference type="SMART" id="SM00421">
    <property type="entry name" value="HTH_LUXR"/>
    <property type="match status" value="1"/>
</dbReference>
<feature type="domain" description="HTH luxR-type" evidence="4">
    <location>
        <begin position="290"/>
        <end position="355"/>
    </location>
</feature>
<dbReference type="AlphaFoldDB" id="A0A518EL63"/>
<keyword evidence="1" id="KW-0805">Transcription regulation</keyword>
<evidence type="ECO:0000313" key="5">
    <source>
        <dbReference type="EMBL" id="QDV04835.1"/>
    </source>
</evidence>
<proteinExistence type="predicted"/>
<dbReference type="GO" id="GO:0003677">
    <property type="term" value="F:DNA binding"/>
    <property type="evidence" value="ECO:0007669"/>
    <property type="project" value="UniProtKB-KW"/>
</dbReference>
<protein>
    <submittedName>
        <fullName evidence="5">Transcriptional regulator NarL</fullName>
    </submittedName>
</protein>
<evidence type="ECO:0000259" key="4">
    <source>
        <dbReference type="PROSITE" id="PS50043"/>
    </source>
</evidence>
<keyword evidence="2" id="KW-0238">DNA-binding</keyword>
<dbReference type="Pfam" id="PF00196">
    <property type="entry name" value="GerE"/>
    <property type="match status" value="1"/>
</dbReference>
<dbReference type="PROSITE" id="PS50043">
    <property type="entry name" value="HTH_LUXR_2"/>
    <property type="match status" value="1"/>
</dbReference>
<dbReference type="CDD" id="cd06170">
    <property type="entry name" value="LuxR_C_like"/>
    <property type="match status" value="1"/>
</dbReference>
<evidence type="ECO:0000256" key="1">
    <source>
        <dbReference type="ARBA" id="ARBA00023015"/>
    </source>
</evidence>
<dbReference type="Gene3D" id="1.10.10.10">
    <property type="entry name" value="Winged helix-like DNA-binding domain superfamily/Winged helix DNA-binding domain"/>
    <property type="match status" value="1"/>
</dbReference>
<sequence length="358" mass="40317">MSSPLSSATLRCLIGAVSDLHSVVDGESFSSRAVRTSSSIVQGELHVYTEIDPSAGRVVLDADQGHAELAAVASDFLRLQHQHPGIQRQRTAGEFGVHTISRLLTTREWRNLELYQDVYKAMGVEDQVVVTSPMPTPMALGVTISRNRRGFKSAEIAALQIYEKHFTRAFEVQQRFDDQVCMADSLAESRSSGEGFAITNCDGGLQVACPTANKLLGRYFPTGRTNARALPGPLKHRLARLSSDDETSLRTSPVLRVPRGERELQVSFRRQVRLNRWMIRFEEQTRDDRRRDAARSFSPRLKTVLELLRKGHSEKEIAHTLGLAVTTTHGYVKQIFRRLDVHSRSELMALWIREPPRF</sequence>
<evidence type="ECO:0000313" key="6">
    <source>
        <dbReference type="Proteomes" id="UP000320390"/>
    </source>
</evidence>
<dbReference type="PANTHER" id="PTHR44688">
    <property type="entry name" value="DNA-BINDING TRANSCRIPTIONAL ACTIVATOR DEVR_DOSR"/>
    <property type="match status" value="1"/>
</dbReference>
<dbReference type="InterPro" id="IPR000792">
    <property type="entry name" value="Tscrpt_reg_LuxR_C"/>
</dbReference>
<accession>A0A518EL63</accession>